<evidence type="ECO:0000313" key="3">
    <source>
        <dbReference type="Proteomes" id="UP000324800"/>
    </source>
</evidence>
<dbReference type="AlphaFoldDB" id="A0A5J4PPN4"/>
<gene>
    <name evidence="2" type="ORF">EZS28_056227</name>
</gene>
<organism evidence="2 3">
    <name type="scientific">Streblomastix strix</name>
    <dbReference type="NCBI Taxonomy" id="222440"/>
    <lineage>
        <taxon>Eukaryota</taxon>
        <taxon>Metamonada</taxon>
        <taxon>Preaxostyla</taxon>
        <taxon>Oxymonadida</taxon>
        <taxon>Streblomastigidae</taxon>
        <taxon>Streblomastix</taxon>
    </lineage>
</organism>
<protein>
    <submittedName>
        <fullName evidence="2">Uncharacterized protein</fullName>
    </submittedName>
</protein>
<comment type="caution">
    <text evidence="2">The sequence shown here is derived from an EMBL/GenBank/DDBJ whole genome shotgun (WGS) entry which is preliminary data.</text>
</comment>
<reference evidence="2 3" key="1">
    <citation type="submission" date="2019-03" db="EMBL/GenBank/DDBJ databases">
        <title>Single cell metagenomics reveals metabolic interactions within the superorganism composed of flagellate Streblomastix strix and complex community of Bacteroidetes bacteria on its surface.</title>
        <authorList>
            <person name="Treitli S.C."/>
            <person name="Kolisko M."/>
            <person name="Husnik F."/>
            <person name="Keeling P."/>
            <person name="Hampl V."/>
        </authorList>
    </citation>
    <scope>NUCLEOTIDE SEQUENCE [LARGE SCALE GENOMIC DNA]</scope>
    <source>
        <strain evidence="2">ST1C</strain>
    </source>
</reference>
<dbReference type="EMBL" id="SNRW01049526">
    <property type="protein sequence ID" value="KAA6310881.1"/>
    <property type="molecule type" value="Genomic_DNA"/>
</dbReference>
<feature type="region of interest" description="Disordered" evidence="1">
    <location>
        <begin position="1"/>
        <end position="27"/>
    </location>
</feature>
<proteinExistence type="predicted"/>
<evidence type="ECO:0000256" key="1">
    <source>
        <dbReference type="SAM" id="MobiDB-lite"/>
    </source>
</evidence>
<accession>A0A5J4PPN4</accession>
<dbReference type="Proteomes" id="UP000324800">
    <property type="component" value="Unassembled WGS sequence"/>
</dbReference>
<evidence type="ECO:0000313" key="2">
    <source>
        <dbReference type="EMBL" id="KAA6310881.1"/>
    </source>
</evidence>
<feature type="compositionally biased region" description="Polar residues" evidence="1">
    <location>
        <begin position="1"/>
        <end position="11"/>
    </location>
</feature>
<name>A0A5J4PPN4_9EUKA</name>
<feature type="non-terminal residue" evidence="2">
    <location>
        <position position="27"/>
    </location>
</feature>
<sequence length="27" mass="2862">MSNNIPNNSDYSLRPPDSGRSLAVGAE</sequence>